<dbReference type="Proteomes" id="UP000250140">
    <property type="component" value="Unassembled WGS sequence"/>
</dbReference>
<keyword evidence="2" id="KW-1185">Reference proteome</keyword>
<evidence type="ECO:0000313" key="2">
    <source>
        <dbReference type="Proteomes" id="UP000250140"/>
    </source>
</evidence>
<dbReference type="AlphaFoldDB" id="A0A8E2F1X3"/>
<dbReference type="OrthoDB" id="5409483at2759"/>
<organism evidence="1 2">
    <name type="scientific">Glonium stellatum</name>
    <dbReference type="NCBI Taxonomy" id="574774"/>
    <lineage>
        <taxon>Eukaryota</taxon>
        <taxon>Fungi</taxon>
        <taxon>Dikarya</taxon>
        <taxon>Ascomycota</taxon>
        <taxon>Pezizomycotina</taxon>
        <taxon>Dothideomycetes</taxon>
        <taxon>Pleosporomycetidae</taxon>
        <taxon>Gloniales</taxon>
        <taxon>Gloniaceae</taxon>
        <taxon>Glonium</taxon>
    </lineage>
</organism>
<name>A0A8E2F1X3_9PEZI</name>
<reference evidence="1 2" key="1">
    <citation type="journal article" date="2016" name="Nat. Commun.">
        <title>Ectomycorrhizal ecology is imprinted in the genome of the dominant symbiotic fungus Cenococcum geophilum.</title>
        <authorList>
            <consortium name="DOE Joint Genome Institute"/>
            <person name="Peter M."/>
            <person name="Kohler A."/>
            <person name="Ohm R.A."/>
            <person name="Kuo A."/>
            <person name="Krutzmann J."/>
            <person name="Morin E."/>
            <person name="Arend M."/>
            <person name="Barry K.W."/>
            <person name="Binder M."/>
            <person name="Choi C."/>
            <person name="Clum A."/>
            <person name="Copeland A."/>
            <person name="Grisel N."/>
            <person name="Haridas S."/>
            <person name="Kipfer T."/>
            <person name="LaButti K."/>
            <person name="Lindquist E."/>
            <person name="Lipzen A."/>
            <person name="Maire R."/>
            <person name="Meier B."/>
            <person name="Mihaltcheva S."/>
            <person name="Molinier V."/>
            <person name="Murat C."/>
            <person name="Poggeler S."/>
            <person name="Quandt C.A."/>
            <person name="Sperisen C."/>
            <person name="Tritt A."/>
            <person name="Tisserant E."/>
            <person name="Crous P.W."/>
            <person name="Henrissat B."/>
            <person name="Nehls U."/>
            <person name="Egli S."/>
            <person name="Spatafora J.W."/>
            <person name="Grigoriev I.V."/>
            <person name="Martin F.M."/>
        </authorList>
    </citation>
    <scope>NUCLEOTIDE SEQUENCE [LARGE SCALE GENOMIC DNA]</scope>
    <source>
        <strain evidence="1 2">CBS 207.34</strain>
    </source>
</reference>
<accession>A0A8E2F1X3</accession>
<sequence length="142" mass="16193">MIAVDFLETIRDFWRLLSNSSALVKLAIHYSMSGWERWKRSNTDDTDVTAYENLEGAVAAHPEKCLRFLATTWGLQYSDLQRPGDGIQRKRKAETDDGFRPKTRAWEGLQDEMVESIISRNESGEMFRQDNAVRNASATCSG</sequence>
<dbReference type="EMBL" id="KV749534">
    <property type="protein sequence ID" value="OCL09031.1"/>
    <property type="molecule type" value="Genomic_DNA"/>
</dbReference>
<protein>
    <submittedName>
        <fullName evidence="1">Uncharacterized protein</fullName>
    </submittedName>
</protein>
<evidence type="ECO:0000313" key="1">
    <source>
        <dbReference type="EMBL" id="OCL09031.1"/>
    </source>
</evidence>
<proteinExistence type="predicted"/>
<gene>
    <name evidence="1" type="ORF">AOQ84DRAFT_388452</name>
</gene>